<dbReference type="EMBL" id="OZ075134">
    <property type="protein sequence ID" value="CAL4993249.1"/>
    <property type="molecule type" value="Genomic_DNA"/>
</dbReference>
<dbReference type="NCBIfam" id="TIGR01615">
    <property type="entry name" value="A_thal_3542"/>
    <property type="match status" value="1"/>
</dbReference>
<reference evidence="1 2" key="2">
    <citation type="submission" date="2024-10" db="EMBL/GenBank/DDBJ databases">
        <authorList>
            <person name="Ryan C."/>
        </authorList>
    </citation>
    <scope>NUCLEOTIDE SEQUENCE [LARGE SCALE GENOMIC DNA]</scope>
</reference>
<organism evidence="1 2">
    <name type="scientific">Urochloa decumbens</name>
    <dbReference type="NCBI Taxonomy" id="240449"/>
    <lineage>
        <taxon>Eukaryota</taxon>
        <taxon>Viridiplantae</taxon>
        <taxon>Streptophyta</taxon>
        <taxon>Embryophyta</taxon>
        <taxon>Tracheophyta</taxon>
        <taxon>Spermatophyta</taxon>
        <taxon>Magnoliopsida</taxon>
        <taxon>Liliopsida</taxon>
        <taxon>Poales</taxon>
        <taxon>Poaceae</taxon>
        <taxon>PACMAD clade</taxon>
        <taxon>Panicoideae</taxon>
        <taxon>Panicodae</taxon>
        <taxon>Paniceae</taxon>
        <taxon>Melinidinae</taxon>
        <taxon>Urochloa</taxon>
    </lineage>
</organism>
<dbReference type="Proteomes" id="UP001497457">
    <property type="component" value="Chromosome 24b"/>
</dbReference>
<sequence length="279" mass="29464">MGHCGGQADDTILSSLLSDFLALGCSTSGGSTDVDDGDGDAASVAGASSEVAMPDALAMTLKATNVAERIISLLDKGMAGDVFQVQLARHVEKAIGEVSSSLQIQSSRPAFRLAVVSQLREAGYNAAVCQTRWRGTRDMSAGSYEYIDVVTAVTAAAGKADADGERYIVDVRFATEFMVARPSGAYAHVLGALPRVLVAQPVVVRQVVRLASKAARRSLKSQGLTVPPWRKKRFVAAKWLGPYRRAPGAPIVAAGDAMCRTVGFLLGPQVQPWLSWGLE</sequence>
<accession>A0ABC9B9C6</accession>
<keyword evidence="2" id="KW-1185">Reference proteome</keyword>
<dbReference type="InterPro" id="IPR006502">
    <property type="entry name" value="PDDEXK-like"/>
</dbReference>
<evidence type="ECO:0000313" key="2">
    <source>
        <dbReference type="Proteomes" id="UP001497457"/>
    </source>
</evidence>
<reference evidence="2" key="1">
    <citation type="submission" date="2024-06" db="EMBL/GenBank/DDBJ databases">
        <authorList>
            <person name="Ryan C."/>
        </authorList>
    </citation>
    <scope>NUCLEOTIDE SEQUENCE [LARGE SCALE GENOMIC DNA]</scope>
</reference>
<protein>
    <recommendedName>
        <fullName evidence="3">Plant-specific domain TIGR01615 family protein</fullName>
    </recommendedName>
</protein>
<dbReference type="AlphaFoldDB" id="A0ABC9B9C6"/>
<evidence type="ECO:0000313" key="1">
    <source>
        <dbReference type="EMBL" id="CAL4993249.1"/>
    </source>
</evidence>
<gene>
    <name evidence="1" type="ORF">URODEC1_LOCUS61465</name>
</gene>
<dbReference type="Pfam" id="PF04720">
    <property type="entry name" value="PDDEXK_6"/>
    <property type="match status" value="1"/>
</dbReference>
<name>A0ABC9B9C6_9POAL</name>
<dbReference type="PANTHER" id="PTHR31579">
    <property type="entry name" value="OS03G0796600 PROTEIN"/>
    <property type="match status" value="1"/>
</dbReference>
<evidence type="ECO:0008006" key="3">
    <source>
        <dbReference type="Google" id="ProtNLM"/>
    </source>
</evidence>
<dbReference type="PANTHER" id="PTHR31579:SF90">
    <property type="entry name" value="OS11G0437600 PROTEIN"/>
    <property type="match status" value="1"/>
</dbReference>
<proteinExistence type="predicted"/>